<evidence type="ECO:0000259" key="6">
    <source>
        <dbReference type="Pfam" id="PF00155"/>
    </source>
</evidence>
<evidence type="ECO:0000256" key="3">
    <source>
        <dbReference type="ARBA" id="ARBA00022679"/>
    </source>
</evidence>
<accession>A0A6H9WM23</accession>
<dbReference type="InterPro" id="IPR015422">
    <property type="entry name" value="PyrdxlP-dep_Trfase_small"/>
</dbReference>
<dbReference type="InterPro" id="IPR050106">
    <property type="entry name" value="HistidinolP_aminotransfase"/>
</dbReference>
<evidence type="ECO:0000256" key="1">
    <source>
        <dbReference type="ARBA" id="ARBA00001933"/>
    </source>
</evidence>
<dbReference type="InterPro" id="IPR015421">
    <property type="entry name" value="PyrdxlP-dep_Trfase_major"/>
</dbReference>
<reference evidence="7 8" key="1">
    <citation type="submission" date="2019-09" db="EMBL/GenBank/DDBJ databases">
        <title>Phylogeny of genus Pseudoclavibacter and closely related genus.</title>
        <authorList>
            <person name="Li Y."/>
        </authorList>
    </citation>
    <scope>NUCLEOTIDE SEQUENCE [LARGE SCALE GENOMIC DNA]</scope>
    <source>
        <strain evidence="7 8">EGI 60007</strain>
    </source>
</reference>
<dbReference type="PROSITE" id="PS00599">
    <property type="entry name" value="AA_TRANSFER_CLASS_2"/>
    <property type="match status" value="1"/>
</dbReference>
<protein>
    <submittedName>
        <fullName evidence="7">Aminotransferase class I/II-fold pyridoxal phosphate-dependent enzyme</fullName>
    </submittedName>
</protein>
<dbReference type="OrthoDB" id="9809616at2"/>
<evidence type="ECO:0000313" key="8">
    <source>
        <dbReference type="Proteomes" id="UP000431744"/>
    </source>
</evidence>
<dbReference type="Proteomes" id="UP000431744">
    <property type="component" value="Unassembled WGS sequence"/>
</dbReference>
<comment type="similarity">
    <text evidence="5">Belongs to the class-II pyridoxal-phosphate-dependent aminotransferase family.</text>
</comment>
<dbReference type="InterPro" id="IPR015424">
    <property type="entry name" value="PyrdxlP-dep_Trfase"/>
</dbReference>
<dbReference type="InterPro" id="IPR024892">
    <property type="entry name" value="ArAT"/>
</dbReference>
<dbReference type="PANTHER" id="PTHR43643:SF3">
    <property type="entry name" value="HISTIDINOL-PHOSPHATE AMINOTRANSFERASE"/>
    <property type="match status" value="1"/>
</dbReference>
<dbReference type="SUPFAM" id="SSF53383">
    <property type="entry name" value="PLP-dependent transferases"/>
    <property type="match status" value="1"/>
</dbReference>
<dbReference type="RefSeq" id="WP_158027415.1">
    <property type="nucleotide sequence ID" value="NZ_BMHG01000001.1"/>
</dbReference>
<dbReference type="Pfam" id="PF00155">
    <property type="entry name" value="Aminotran_1_2"/>
    <property type="match status" value="1"/>
</dbReference>
<dbReference type="Gene3D" id="3.90.1150.10">
    <property type="entry name" value="Aspartate Aminotransferase, domain 1"/>
    <property type="match status" value="1"/>
</dbReference>
<keyword evidence="8" id="KW-1185">Reference proteome</keyword>
<feature type="domain" description="Aminotransferase class I/classII large" evidence="6">
    <location>
        <begin position="28"/>
        <end position="344"/>
    </location>
</feature>
<dbReference type="GO" id="GO:0008483">
    <property type="term" value="F:transaminase activity"/>
    <property type="evidence" value="ECO:0007669"/>
    <property type="project" value="UniProtKB-KW"/>
</dbReference>
<dbReference type="InterPro" id="IPR004839">
    <property type="entry name" value="Aminotransferase_I/II_large"/>
</dbReference>
<keyword evidence="4 5" id="KW-0663">Pyridoxal phosphate</keyword>
<dbReference type="PANTHER" id="PTHR43643">
    <property type="entry name" value="HISTIDINOL-PHOSPHATE AMINOTRANSFERASE 2"/>
    <property type="match status" value="1"/>
</dbReference>
<dbReference type="InterPro" id="IPR001917">
    <property type="entry name" value="Aminotrans_II_pyridoxalP_BS"/>
</dbReference>
<dbReference type="AlphaFoldDB" id="A0A6H9WM23"/>
<evidence type="ECO:0000256" key="5">
    <source>
        <dbReference type="RuleBase" id="RU003693"/>
    </source>
</evidence>
<organism evidence="7 8">
    <name type="scientific">Pseudoclavibacter endophyticus</name>
    <dbReference type="NCBI Taxonomy" id="1778590"/>
    <lineage>
        <taxon>Bacteria</taxon>
        <taxon>Bacillati</taxon>
        <taxon>Actinomycetota</taxon>
        <taxon>Actinomycetes</taxon>
        <taxon>Micrococcales</taxon>
        <taxon>Microbacteriaceae</taxon>
        <taxon>Pseudoclavibacter</taxon>
    </lineage>
</organism>
<dbReference type="Gene3D" id="3.40.640.10">
    <property type="entry name" value="Type I PLP-dependent aspartate aminotransferase-like (Major domain)"/>
    <property type="match status" value="1"/>
</dbReference>
<gene>
    <name evidence="7" type="ORF">F8O04_00710</name>
</gene>
<dbReference type="CDD" id="cd00609">
    <property type="entry name" value="AAT_like"/>
    <property type="match status" value="1"/>
</dbReference>
<keyword evidence="3 7" id="KW-0808">Transferase</keyword>
<comment type="cofactor">
    <cofactor evidence="1 5">
        <name>pyridoxal 5'-phosphate</name>
        <dbReference type="ChEBI" id="CHEBI:597326"/>
    </cofactor>
</comment>
<dbReference type="EMBL" id="WBJY01000001">
    <property type="protein sequence ID" value="KAB1648861.1"/>
    <property type="molecule type" value="Genomic_DNA"/>
</dbReference>
<evidence type="ECO:0000256" key="2">
    <source>
        <dbReference type="ARBA" id="ARBA00022576"/>
    </source>
</evidence>
<dbReference type="GO" id="GO:0030170">
    <property type="term" value="F:pyridoxal phosphate binding"/>
    <property type="evidence" value="ECO:0007669"/>
    <property type="project" value="InterPro"/>
</dbReference>
<sequence length="369" mass="39465">MTETPVVLRPAILAQAAYQQGKPAGPNDVKLSSNELPFAPLPSVLAAVRAADALNRYPDATAARLRGALATRFDVAADQVLVGAGSVALLYAAALAAAGPGDEIVYAWNSFEAYPGMVTVTGATSVQVPLRPDATHDLDAMAEAITDRTRLVILCTPNNPTGPVIAHDDLVAFLDRVRDDLLVLVDEAYVEFVTDRGAADASKLLGTYRNMIMARTFSKAWGLAGLRVGYLIGDAQVIRGIRSATIPLSTTGQAEAAALAALEASDEAARRVTEVTVRRNELSRALRDQGWDIPDSQANFVWLATRERTAEADSILREHGIIARPYESVGIRVTIGDDASVVRILTATAAVIDRYPYLRRDQSGLPEYA</sequence>
<name>A0A6H9WM23_9MICO</name>
<evidence type="ECO:0000256" key="4">
    <source>
        <dbReference type="ARBA" id="ARBA00022898"/>
    </source>
</evidence>
<keyword evidence="2 7" id="KW-0032">Aminotransferase</keyword>
<dbReference type="NCBIfam" id="NF002878">
    <property type="entry name" value="PRK03321.1"/>
    <property type="match status" value="1"/>
</dbReference>
<comment type="caution">
    <text evidence="7">The sequence shown here is derived from an EMBL/GenBank/DDBJ whole genome shotgun (WGS) entry which is preliminary data.</text>
</comment>
<proteinExistence type="inferred from homology"/>
<evidence type="ECO:0000313" key="7">
    <source>
        <dbReference type="EMBL" id="KAB1648861.1"/>
    </source>
</evidence>